<organism evidence="5 6">
    <name type="scientific">Terfezia boudieri ATCC MYA-4762</name>
    <dbReference type="NCBI Taxonomy" id="1051890"/>
    <lineage>
        <taxon>Eukaryota</taxon>
        <taxon>Fungi</taxon>
        <taxon>Dikarya</taxon>
        <taxon>Ascomycota</taxon>
        <taxon>Pezizomycotina</taxon>
        <taxon>Pezizomycetes</taxon>
        <taxon>Pezizales</taxon>
        <taxon>Pezizaceae</taxon>
        <taxon>Terfezia</taxon>
    </lineage>
</organism>
<dbReference type="AlphaFoldDB" id="A0A3N4LCX5"/>
<accession>A0A3N4LCX5</accession>
<dbReference type="InParanoid" id="A0A3N4LCX5"/>
<evidence type="ECO:0000313" key="6">
    <source>
        <dbReference type="Proteomes" id="UP000267821"/>
    </source>
</evidence>
<dbReference type="InterPro" id="IPR018004">
    <property type="entry name" value="KilA/APSES_HTH"/>
</dbReference>
<evidence type="ECO:0000256" key="2">
    <source>
        <dbReference type="ARBA" id="ARBA00023321"/>
    </source>
</evidence>
<dbReference type="InterPro" id="IPR037548">
    <property type="entry name" value="Bqt4"/>
</dbReference>
<keyword evidence="2" id="KW-0183">Conidiation</keyword>
<feature type="region of interest" description="Disordered" evidence="3">
    <location>
        <begin position="156"/>
        <end position="219"/>
    </location>
</feature>
<keyword evidence="6" id="KW-1185">Reference proteome</keyword>
<name>A0A3N4LCX5_9PEZI</name>
<dbReference type="GO" id="GO:1990862">
    <property type="term" value="C:nuclear membrane complex Bqt3-Bqt4"/>
    <property type="evidence" value="ECO:0007669"/>
    <property type="project" value="InterPro"/>
</dbReference>
<protein>
    <recommendedName>
        <fullName evidence="4">HTH APSES-type domain-containing protein</fullName>
    </recommendedName>
</protein>
<gene>
    <name evidence="5" type="ORF">L211DRAFT_842463</name>
</gene>
<evidence type="ECO:0000256" key="1">
    <source>
        <dbReference type="ARBA" id="ARBA00022969"/>
    </source>
</evidence>
<dbReference type="OrthoDB" id="5346159at2759"/>
<dbReference type="SMART" id="SM01252">
    <property type="entry name" value="KilA-N"/>
    <property type="match status" value="1"/>
</dbReference>
<reference evidence="5 6" key="1">
    <citation type="journal article" date="2018" name="Nat. Ecol. Evol.">
        <title>Pezizomycetes genomes reveal the molecular basis of ectomycorrhizal truffle lifestyle.</title>
        <authorList>
            <person name="Murat C."/>
            <person name="Payen T."/>
            <person name="Noel B."/>
            <person name="Kuo A."/>
            <person name="Morin E."/>
            <person name="Chen J."/>
            <person name="Kohler A."/>
            <person name="Krizsan K."/>
            <person name="Balestrini R."/>
            <person name="Da Silva C."/>
            <person name="Montanini B."/>
            <person name="Hainaut M."/>
            <person name="Levati E."/>
            <person name="Barry K.W."/>
            <person name="Belfiori B."/>
            <person name="Cichocki N."/>
            <person name="Clum A."/>
            <person name="Dockter R.B."/>
            <person name="Fauchery L."/>
            <person name="Guy J."/>
            <person name="Iotti M."/>
            <person name="Le Tacon F."/>
            <person name="Lindquist E.A."/>
            <person name="Lipzen A."/>
            <person name="Malagnac F."/>
            <person name="Mello A."/>
            <person name="Molinier V."/>
            <person name="Miyauchi S."/>
            <person name="Poulain J."/>
            <person name="Riccioni C."/>
            <person name="Rubini A."/>
            <person name="Sitrit Y."/>
            <person name="Splivallo R."/>
            <person name="Traeger S."/>
            <person name="Wang M."/>
            <person name="Zifcakova L."/>
            <person name="Wipf D."/>
            <person name="Zambonelli A."/>
            <person name="Paolocci F."/>
            <person name="Nowrousian M."/>
            <person name="Ottonello S."/>
            <person name="Baldrian P."/>
            <person name="Spatafora J.W."/>
            <person name="Henrissat B."/>
            <person name="Nagy L.G."/>
            <person name="Aury J.M."/>
            <person name="Wincker P."/>
            <person name="Grigoriev I.V."/>
            <person name="Bonfante P."/>
            <person name="Martin F.M."/>
        </authorList>
    </citation>
    <scope>NUCLEOTIDE SEQUENCE [LARGE SCALE GENOMIC DNA]</scope>
    <source>
        <strain evidence="5 6">ATCC MYA-4762</strain>
    </source>
</reference>
<dbReference type="STRING" id="1051890.A0A3N4LCX5"/>
<feature type="domain" description="HTH APSES-type" evidence="4">
    <location>
        <begin position="52"/>
        <end position="162"/>
    </location>
</feature>
<evidence type="ECO:0000256" key="3">
    <source>
        <dbReference type="SAM" id="MobiDB-lite"/>
    </source>
</evidence>
<dbReference type="InterPro" id="IPR036887">
    <property type="entry name" value="HTH_APSES_sf"/>
</dbReference>
<evidence type="ECO:0000259" key="4">
    <source>
        <dbReference type="PROSITE" id="PS51299"/>
    </source>
</evidence>
<keyword evidence="1" id="KW-0749">Sporulation</keyword>
<dbReference type="EMBL" id="ML121587">
    <property type="protein sequence ID" value="RPB19558.1"/>
    <property type="molecule type" value="Genomic_DNA"/>
</dbReference>
<proteinExistence type="predicted"/>
<dbReference type="GO" id="GO:0048315">
    <property type="term" value="P:conidium formation"/>
    <property type="evidence" value="ECO:0007669"/>
    <property type="project" value="UniProtKB-KW"/>
</dbReference>
<feature type="region of interest" description="Disordered" evidence="3">
    <location>
        <begin position="337"/>
        <end position="364"/>
    </location>
</feature>
<dbReference type="GO" id="GO:0030435">
    <property type="term" value="P:sporulation resulting in formation of a cellular spore"/>
    <property type="evidence" value="ECO:0007669"/>
    <property type="project" value="UniProtKB-KW"/>
</dbReference>
<dbReference type="GO" id="GO:0003677">
    <property type="term" value="F:DNA binding"/>
    <property type="evidence" value="ECO:0007669"/>
    <property type="project" value="InterPro"/>
</dbReference>
<dbReference type="PROSITE" id="PS51299">
    <property type="entry name" value="HTH_APSES"/>
    <property type="match status" value="1"/>
</dbReference>
<dbReference type="PANTHER" id="PTHR38044">
    <property type="entry name" value="BOUQUET FORMATION PROTEIN 4"/>
    <property type="match status" value="1"/>
</dbReference>
<dbReference type="PANTHER" id="PTHR38044:SF1">
    <property type="entry name" value="BOUQUET FORMATION PROTEIN 4"/>
    <property type="match status" value="1"/>
</dbReference>
<evidence type="ECO:0000313" key="5">
    <source>
        <dbReference type="EMBL" id="RPB19558.1"/>
    </source>
</evidence>
<dbReference type="InterPro" id="IPR003163">
    <property type="entry name" value="Tscrpt_reg_HTH_APSES-type"/>
</dbReference>
<dbReference type="GO" id="GO:0070197">
    <property type="term" value="P:meiotic attachment of telomere to nuclear envelope"/>
    <property type="evidence" value="ECO:0007669"/>
    <property type="project" value="InterPro"/>
</dbReference>
<feature type="compositionally biased region" description="Pro residues" evidence="3">
    <location>
        <begin position="166"/>
        <end position="190"/>
    </location>
</feature>
<dbReference type="GO" id="GO:0044820">
    <property type="term" value="P:mitotic telomere tethering at nuclear periphery"/>
    <property type="evidence" value="ECO:0007669"/>
    <property type="project" value="TreeGrafter"/>
</dbReference>
<dbReference type="SUPFAM" id="SSF54616">
    <property type="entry name" value="DNA-binding domain of Mlu1-box binding protein MBP1"/>
    <property type="match status" value="1"/>
</dbReference>
<feature type="compositionally biased region" description="Basic and acidic residues" evidence="3">
    <location>
        <begin position="337"/>
        <end position="353"/>
    </location>
</feature>
<dbReference type="Proteomes" id="UP000267821">
    <property type="component" value="Unassembled WGS sequence"/>
</dbReference>
<sequence>MTRKLPTRVNSKLREEIPPYQELVDLRRLGQTNLGSGKSNTGNELGLFSYVHLRAPLPPITHSEIFGAATPESYFLMRRSYDGFVSSTGMFKASFPWASKKDEEDERRYVKATFPRTSTDETAGNLWVHPADALILAEEYGMTIWIEALLDNQPVSPSDRKRNIQAPPPFYKDGVVPPPVTTSDLAPPPLLATANTSARRRSTRSASPAKRIQSPRKVRLSKASAIAKEHPLKSEPLVLNGLRSNSVEEEEGAVAATATVTTTEETVATTETTFQEIAAKKEPIVKVEIDNVHQTNGDVDVEKTRVKVEYPHDDAMFHPIPENTEDMMAKAKAMVEESRRLDGDLPTKKRKAEEDESTEDDLIAAPQVKRSRVLEEQLKQEKLKTKALIGLSIGLTLTALIPHFL</sequence>